<dbReference type="OrthoDB" id="771136at2759"/>
<organism evidence="4 5">
    <name type="scientific">Phanerochaete carnosa (strain HHB-10118-sp)</name>
    <name type="common">White-rot fungus</name>
    <name type="synonym">Peniophora carnosa</name>
    <dbReference type="NCBI Taxonomy" id="650164"/>
    <lineage>
        <taxon>Eukaryota</taxon>
        <taxon>Fungi</taxon>
        <taxon>Dikarya</taxon>
        <taxon>Basidiomycota</taxon>
        <taxon>Agaricomycotina</taxon>
        <taxon>Agaricomycetes</taxon>
        <taxon>Polyporales</taxon>
        <taxon>Phanerochaetaceae</taxon>
        <taxon>Phanerochaete</taxon>
    </lineage>
</organism>
<evidence type="ECO:0000313" key="5">
    <source>
        <dbReference type="Proteomes" id="UP000008370"/>
    </source>
</evidence>
<dbReference type="GeneID" id="18911075"/>
<accession>K5VUL8</accession>
<evidence type="ECO:0000259" key="3">
    <source>
        <dbReference type="PROSITE" id="PS51767"/>
    </source>
</evidence>
<dbReference type="CDD" id="cd05471">
    <property type="entry name" value="pepsin_like"/>
    <property type="match status" value="1"/>
</dbReference>
<dbReference type="Pfam" id="PF00026">
    <property type="entry name" value="Asp"/>
    <property type="match status" value="1"/>
</dbReference>
<reference evidence="4 5" key="1">
    <citation type="journal article" date="2012" name="BMC Genomics">
        <title>Comparative genomics of the white-rot fungi, Phanerochaete carnosa and P. chrysosporium, to elucidate the genetic basis of the distinct wood types they colonize.</title>
        <authorList>
            <person name="Suzuki H."/>
            <person name="MacDonald J."/>
            <person name="Syed K."/>
            <person name="Salamov A."/>
            <person name="Hori C."/>
            <person name="Aerts A."/>
            <person name="Henrissat B."/>
            <person name="Wiebenga A."/>
            <person name="vanKuyk P.A."/>
            <person name="Barry K."/>
            <person name="Lindquist E."/>
            <person name="LaButti K."/>
            <person name="Lapidus A."/>
            <person name="Lucas S."/>
            <person name="Coutinho P."/>
            <person name="Gong Y."/>
            <person name="Samejima M."/>
            <person name="Mahadevan R."/>
            <person name="Abou-Zaid M."/>
            <person name="de Vries R.P."/>
            <person name="Igarashi K."/>
            <person name="Yadav J.S."/>
            <person name="Grigoriev I.V."/>
            <person name="Master E.R."/>
        </authorList>
    </citation>
    <scope>NUCLEOTIDE SEQUENCE [LARGE SCALE GENOMIC DNA]</scope>
    <source>
        <strain evidence="4 5">HHB-10118-sp</strain>
    </source>
</reference>
<dbReference type="RefSeq" id="XP_007395568.1">
    <property type="nucleotide sequence ID" value="XM_007395506.1"/>
</dbReference>
<feature type="domain" description="Peptidase A1" evidence="3">
    <location>
        <begin position="79"/>
        <end position="397"/>
    </location>
</feature>
<name>K5VUL8_PHACS</name>
<proteinExistence type="inferred from homology"/>
<dbReference type="HOGENOM" id="CLU_013253_8_2_1"/>
<evidence type="ECO:0000256" key="2">
    <source>
        <dbReference type="PIRSR" id="PIRSR601461-1"/>
    </source>
</evidence>
<keyword evidence="5" id="KW-1185">Reference proteome</keyword>
<dbReference type="SUPFAM" id="SSF50630">
    <property type="entry name" value="Acid proteases"/>
    <property type="match status" value="1"/>
</dbReference>
<dbReference type="InParanoid" id="K5VUL8"/>
<dbReference type="PROSITE" id="PS51257">
    <property type="entry name" value="PROKAR_LIPOPROTEIN"/>
    <property type="match status" value="1"/>
</dbReference>
<dbReference type="GO" id="GO:0004190">
    <property type="term" value="F:aspartic-type endopeptidase activity"/>
    <property type="evidence" value="ECO:0007669"/>
    <property type="project" value="InterPro"/>
</dbReference>
<dbReference type="PANTHER" id="PTHR47966">
    <property type="entry name" value="BETA-SITE APP-CLEAVING ENZYME, ISOFORM A-RELATED"/>
    <property type="match status" value="1"/>
</dbReference>
<evidence type="ECO:0000256" key="1">
    <source>
        <dbReference type="ARBA" id="ARBA00007447"/>
    </source>
</evidence>
<dbReference type="GO" id="GO:0006508">
    <property type="term" value="P:proteolysis"/>
    <property type="evidence" value="ECO:0007669"/>
    <property type="project" value="InterPro"/>
</dbReference>
<dbReference type="Proteomes" id="UP000008370">
    <property type="component" value="Unassembled WGS sequence"/>
</dbReference>
<dbReference type="InterPro" id="IPR034164">
    <property type="entry name" value="Pepsin-like_dom"/>
</dbReference>
<dbReference type="KEGG" id="pco:PHACADRAFT_195260"/>
<dbReference type="InterPro" id="IPR033121">
    <property type="entry name" value="PEPTIDASE_A1"/>
</dbReference>
<sequence length="471" mass="49527">MPVGTVRSACADFLRGIPPGYMGPSCAAGALLAACVWHAAAVNIPFRRVATSPAPRSRVAAVYDVGDPFGFQNLNNNVYAAEIIVQGANFTAQLDTGSSDFWVDSSLVQNNASFANATNTGFNATSGLILVVDVTFGNFTIFGQAMIDAIGTNATEGTNITALVGLGAPASSSSSIVASLSDDPQINDSPLMNNLFDIYPDVDNYMTFLLSRASLYDDTAGGVLTVGEVSDEWPGIQDTEQLPVLLSDAWATVIDGFVVNGRTLTDTSKTLPNGPPQMLTLFDTGTARALAPAEVVDAMYRDLPGAEFDGCCQYTLPCATLTNISVIIGGQLFPIHPIDAVVVPAAGEEQRADADTSVCVSAFSYLSPNNVDAILGDTFLRNAYALYYFGNWTRQDDGPPYMQLLSTTNATAAAAEFGALNDARQTARKAAQQSSPSIGTTSGAQRSVPLWPTFVSLLSVLMSRELAALIS</sequence>
<dbReference type="Gene3D" id="2.40.70.10">
    <property type="entry name" value="Acid Proteases"/>
    <property type="match status" value="2"/>
</dbReference>
<dbReference type="EMBL" id="JH930472">
    <property type="protein sequence ID" value="EKM55233.1"/>
    <property type="molecule type" value="Genomic_DNA"/>
</dbReference>
<comment type="similarity">
    <text evidence="1">Belongs to the peptidase A1 family.</text>
</comment>
<dbReference type="AlphaFoldDB" id="K5VUL8"/>
<protein>
    <recommendedName>
        <fullName evidence="3">Peptidase A1 domain-containing protein</fullName>
    </recommendedName>
</protein>
<gene>
    <name evidence="4" type="ORF">PHACADRAFT_195260</name>
</gene>
<dbReference type="InterPro" id="IPR001461">
    <property type="entry name" value="Aspartic_peptidase_A1"/>
</dbReference>
<dbReference type="PANTHER" id="PTHR47966:SF51">
    <property type="entry name" value="BETA-SITE APP-CLEAVING ENZYME, ISOFORM A-RELATED"/>
    <property type="match status" value="1"/>
</dbReference>
<feature type="active site" evidence="2">
    <location>
        <position position="283"/>
    </location>
</feature>
<evidence type="ECO:0000313" key="4">
    <source>
        <dbReference type="EMBL" id="EKM55233.1"/>
    </source>
</evidence>
<dbReference type="PROSITE" id="PS51767">
    <property type="entry name" value="PEPTIDASE_A1"/>
    <property type="match status" value="1"/>
</dbReference>
<dbReference type="PRINTS" id="PR00792">
    <property type="entry name" value="PEPSIN"/>
</dbReference>
<dbReference type="InterPro" id="IPR021109">
    <property type="entry name" value="Peptidase_aspartic_dom_sf"/>
</dbReference>
<feature type="active site" evidence="2">
    <location>
        <position position="95"/>
    </location>
</feature>